<feature type="compositionally biased region" description="Acidic residues" evidence="1">
    <location>
        <begin position="720"/>
        <end position="732"/>
    </location>
</feature>
<dbReference type="Proteomes" id="UP000076154">
    <property type="component" value="Unassembled WGS sequence"/>
</dbReference>
<feature type="region of interest" description="Disordered" evidence="1">
    <location>
        <begin position="168"/>
        <end position="348"/>
    </location>
</feature>
<dbReference type="STRING" id="39966.A0A369JVA3"/>
<dbReference type="OrthoDB" id="27934at2759"/>
<proteinExistence type="predicted"/>
<keyword evidence="3" id="KW-1185">Reference proteome</keyword>
<sequence length="779" mass="84994">MDISSSSRSSQAAADTTIMLTTENMFSGPCFGDCSTSNSPTTSIPDAPSPSPLLLPFPVLLQSKLMSTNVMSPEVTSPEQNALHAQNISPSQESWPMNLPANSEHVDTDAESSPSVTLYEDREDCTETHFDPSEFEDVIPNASASEDNLLVLNHRRGSYLQDLTNTFASSQSFQPPPGQENYSNPTDPVSSENSEFVPSAVVSSSPEAPESEFNETYVETMSRANSPSLNPTKCDTSSSPPSSSPPLLFSSSPLASSQSSVPSDDFQTLSTIPKQMEEHATIQAADTFEEAPHVPICPSSGLDVQDDTCGIQPEDFYSNFEDSPSGSFPQEMDSDDNEESFSNSQYASSVAACLDPPMLAEDQDLLQVEFSDSIPSQIPCPSSSPLPPSSSPPEELPACPIIDEETMSIEDANVRQENEANSIILKSSNDDFLNSPVVGQVEDEAIIEMQPSDLVPPDSPSQSVLGKRKADSENIHLEALHQTQFKPETPITSKDVAFKMPVLPNPKRSTVAAQKMQYKKLSTPFRSPVMKRPKIEGSPINVPAAHPVKAIPDSQNSTDENKVPLASETRTAFQPTDSKKKHRTPRASAQFKSPLSTDTASKALSSVRMTPTIQALERKLQVLKRAVKVKQDGDEETLEALVKKWTEAGREVAWEVWELVKDRASSEDQGRRQSKGIMGAGKGGFEDSWGWKEKGDAKVGLSDNERNWGWDVVPRGTSDDVAEEMTVDENHEDVDRSRCDDDEGDEERKQDTLGTMLMQLGIAPETLGWNEEEGSFQDE</sequence>
<protein>
    <recommendedName>
        <fullName evidence="4">Swi5-dependent recombination DNA repair protein 1</fullName>
    </recommendedName>
</protein>
<name>A0A369JVA3_HYPMA</name>
<feature type="region of interest" description="Disordered" evidence="1">
    <location>
        <begin position="91"/>
        <end position="124"/>
    </location>
</feature>
<feature type="region of interest" description="Disordered" evidence="1">
    <location>
        <begin position="32"/>
        <end position="52"/>
    </location>
</feature>
<dbReference type="InParanoid" id="A0A369JVA3"/>
<evidence type="ECO:0000256" key="1">
    <source>
        <dbReference type="SAM" id="MobiDB-lite"/>
    </source>
</evidence>
<evidence type="ECO:0000313" key="3">
    <source>
        <dbReference type="Proteomes" id="UP000076154"/>
    </source>
</evidence>
<evidence type="ECO:0000313" key="2">
    <source>
        <dbReference type="EMBL" id="RDB23284.1"/>
    </source>
</evidence>
<feature type="compositionally biased region" description="Low complexity" evidence="1">
    <location>
        <begin position="237"/>
        <end position="263"/>
    </location>
</feature>
<feature type="region of interest" description="Disordered" evidence="1">
    <location>
        <begin position="369"/>
        <end position="398"/>
    </location>
</feature>
<feature type="compositionally biased region" description="Pro residues" evidence="1">
    <location>
        <begin position="382"/>
        <end position="395"/>
    </location>
</feature>
<feature type="region of interest" description="Disordered" evidence="1">
    <location>
        <begin position="529"/>
        <end position="597"/>
    </location>
</feature>
<comment type="caution">
    <text evidence="2">The sequence shown here is derived from an EMBL/GenBank/DDBJ whole genome shotgun (WGS) entry which is preliminary data.</text>
</comment>
<feature type="compositionally biased region" description="Polar residues" evidence="1">
    <location>
        <begin position="217"/>
        <end position="236"/>
    </location>
</feature>
<reference evidence="2" key="1">
    <citation type="submission" date="2018-04" db="EMBL/GenBank/DDBJ databases">
        <title>Whole genome sequencing of Hypsizygus marmoreus.</title>
        <authorList>
            <person name="Choi I.-G."/>
            <person name="Min B."/>
            <person name="Kim J.-G."/>
            <person name="Kim S."/>
            <person name="Oh Y.-L."/>
            <person name="Kong W.-S."/>
            <person name="Park H."/>
            <person name="Jeong J."/>
            <person name="Song E.-S."/>
        </authorList>
    </citation>
    <scope>NUCLEOTIDE SEQUENCE [LARGE SCALE GENOMIC DNA]</scope>
    <source>
        <strain evidence="2">51987-8</strain>
    </source>
</reference>
<feature type="region of interest" description="Disordered" evidence="1">
    <location>
        <begin position="665"/>
        <end position="751"/>
    </location>
</feature>
<feature type="compositionally biased region" description="Basic and acidic residues" evidence="1">
    <location>
        <begin position="689"/>
        <end position="708"/>
    </location>
</feature>
<dbReference type="Gene3D" id="6.10.140.1020">
    <property type="match status" value="1"/>
</dbReference>
<gene>
    <name evidence="2" type="ORF">Hypma_009601</name>
</gene>
<feature type="compositionally biased region" description="Low complexity" evidence="1">
    <location>
        <begin position="371"/>
        <end position="381"/>
    </location>
</feature>
<feature type="compositionally biased region" description="Polar residues" evidence="1">
    <location>
        <begin position="180"/>
        <end position="193"/>
    </location>
</feature>
<dbReference type="EMBL" id="LUEZ02000047">
    <property type="protein sequence ID" value="RDB23284.1"/>
    <property type="molecule type" value="Genomic_DNA"/>
</dbReference>
<feature type="compositionally biased region" description="Low complexity" evidence="1">
    <location>
        <begin position="194"/>
        <end position="208"/>
    </location>
</feature>
<accession>A0A369JVA3</accession>
<dbReference type="AlphaFoldDB" id="A0A369JVA3"/>
<organism evidence="2 3">
    <name type="scientific">Hypsizygus marmoreus</name>
    <name type="common">White beech mushroom</name>
    <name type="synonym">Agaricus marmoreus</name>
    <dbReference type="NCBI Taxonomy" id="39966"/>
    <lineage>
        <taxon>Eukaryota</taxon>
        <taxon>Fungi</taxon>
        <taxon>Dikarya</taxon>
        <taxon>Basidiomycota</taxon>
        <taxon>Agaricomycotina</taxon>
        <taxon>Agaricomycetes</taxon>
        <taxon>Agaricomycetidae</taxon>
        <taxon>Agaricales</taxon>
        <taxon>Tricholomatineae</taxon>
        <taxon>Lyophyllaceae</taxon>
        <taxon>Hypsizygus</taxon>
    </lineage>
</organism>
<evidence type="ECO:0008006" key="4">
    <source>
        <dbReference type="Google" id="ProtNLM"/>
    </source>
</evidence>